<name>A0A6J5NA32_9CAUD</name>
<dbReference type="EMBL" id="LR796611">
    <property type="protein sequence ID" value="CAB4154301.1"/>
    <property type="molecule type" value="Genomic_DNA"/>
</dbReference>
<evidence type="ECO:0000313" key="1">
    <source>
        <dbReference type="EMBL" id="CAB4154301.1"/>
    </source>
</evidence>
<protein>
    <submittedName>
        <fullName evidence="1">Uncharacterized protein</fullName>
    </submittedName>
</protein>
<accession>A0A6J5NA32</accession>
<proteinExistence type="predicted"/>
<sequence length="134" mass="15352">MSHFAQLNENNIVIFVTVGRQEDDGKEAELSERTGDTYKQTSYNTIAGVYYDPTTGEPATDQSKAFRKNFAGLGYFYDQTLDAFIPPKPFESWVLDEVTCQWEAPVPYPTDGFTYYWNEANIDWELADYSEPEA</sequence>
<gene>
    <name evidence="1" type="ORF">UFOVP631_42</name>
</gene>
<reference evidence="1" key="1">
    <citation type="submission" date="2020-04" db="EMBL/GenBank/DDBJ databases">
        <authorList>
            <person name="Chiriac C."/>
            <person name="Salcher M."/>
            <person name="Ghai R."/>
            <person name="Kavagutti S V."/>
        </authorList>
    </citation>
    <scope>NUCLEOTIDE SEQUENCE</scope>
</reference>
<organism evidence="1">
    <name type="scientific">uncultured Caudovirales phage</name>
    <dbReference type="NCBI Taxonomy" id="2100421"/>
    <lineage>
        <taxon>Viruses</taxon>
        <taxon>Duplodnaviria</taxon>
        <taxon>Heunggongvirae</taxon>
        <taxon>Uroviricota</taxon>
        <taxon>Caudoviricetes</taxon>
        <taxon>Peduoviridae</taxon>
        <taxon>Maltschvirus</taxon>
        <taxon>Maltschvirus maltsch</taxon>
    </lineage>
</organism>